<keyword evidence="2" id="KW-1185">Reference proteome</keyword>
<evidence type="ECO:0000313" key="1">
    <source>
        <dbReference type="EMBL" id="KAJ8386031.1"/>
    </source>
</evidence>
<dbReference type="Proteomes" id="UP001221898">
    <property type="component" value="Unassembled WGS sequence"/>
</dbReference>
<accession>A0AAD7RNE0</accession>
<organism evidence="1 2">
    <name type="scientific">Aldrovandia affinis</name>
    <dbReference type="NCBI Taxonomy" id="143900"/>
    <lineage>
        <taxon>Eukaryota</taxon>
        <taxon>Metazoa</taxon>
        <taxon>Chordata</taxon>
        <taxon>Craniata</taxon>
        <taxon>Vertebrata</taxon>
        <taxon>Euteleostomi</taxon>
        <taxon>Actinopterygii</taxon>
        <taxon>Neopterygii</taxon>
        <taxon>Teleostei</taxon>
        <taxon>Notacanthiformes</taxon>
        <taxon>Halosauridae</taxon>
        <taxon>Aldrovandia</taxon>
    </lineage>
</organism>
<name>A0AAD7RNE0_9TELE</name>
<protein>
    <submittedName>
        <fullName evidence="1">Uncharacterized protein</fullName>
    </submittedName>
</protein>
<dbReference type="AlphaFoldDB" id="A0AAD7RNE0"/>
<comment type="caution">
    <text evidence="1">The sequence shown here is derived from an EMBL/GenBank/DDBJ whole genome shotgun (WGS) entry which is preliminary data.</text>
</comment>
<evidence type="ECO:0000313" key="2">
    <source>
        <dbReference type="Proteomes" id="UP001221898"/>
    </source>
</evidence>
<dbReference type="EMBL" id="JAINUG010000237">
    <property type="protein sequence ID" value="KAJ8386031.1"/>
    <property type="molecule type" value="Genomic_DNA"/>
</dbReference>
<sequence length="132" mass="14345">MHHTPVFPTQESLFAVVVTVCRNGGEAVRGWAALGCVCVSPCGMHHSTPPPLSHSLTDCHCGHSSQTFKEPHQQLPWCRKPASLTDISTARVSRTRHPRMAMAGYALPSGSPCHSWFSPRPSDMPLHQGLAL</sequence>
<proteinExistence type="predicted"/>
<gene>
    <name evidence="1" type="ORF">AAFF_G00178520</name>
</gene>
<reference evidence="1" key="1">
    <citation type="journal article" date="2023" name="Science">
        <title>Genome structures resolve the early diversification of teleost fishes.</title>
        <authorList>
            <person name="Parey E."/>
            <person name="Louis A."/>
            <person name="Montfort J."/>
            <person name="Bouchez O."/>
            <person name="Roques C."/>
            <person name="Iampietro C."/>
            <person name="Lluch J."/>
            <person name="Castinel A."/>
            <person name="Donnadieu C."/>
            <person name="Desvignes T."/>
            <person name="Floi Bucao C."/>
            <person name="Jouanno E."/>
            <person name="Wen M."/>
            <person name="Mejri S."/>
            <person name="Dirks R."/>
            <person name="Jansen H."/>
            <person name="Henkel C."/>
            <person name="Chen W.J."/>
            <person name="Zahm M."/>
            <person name="Cabau C."/>
            <person name="Klopp C."/>
            <person name="Thompson A.W."/>
            <person name="Robinson-Rechavi M."/>
            <person name="Braasch I."/>
            <person name="Lecointre G."/>
            <person name="Bobe J."/>
            <person name="Postlethwait J.H."/>
            <person name="Berthelot C."/>
            <person name="Roest Crollius H."/>
            <person name="Guiguen Y."/>
        </authorList>
    </citation>
    <scope>NUCLEOTIDE SEQUENCE</scope>
    <source>
        <strain evidence="1">NC1722</strain>
    </source>
</reference>